<evidence type="ECO:0000256" key="2">
    <source>
        <dbReference type="ARBA" id="ARBA00004496"/>
    </source>
</evidence>
<dbReference type="SUPFAM" id="SSF54637">
    <property type="entry name" value="Thioesterase/thiol ester dehydrase-isomerase"/>
    <property type="match status" value="1"/>
</dbReference>
<keyword evidence="8" id="KW-0276">Fatty acid metabolism</keyword>
<dbReference type="InterPro" id="IPR029069">
    <property type="entry name" value="HotDog_dom_sf"/>
</dbReference>
<keyword evidence="9" id="KW-0809">Transit peptide</keyword>
<evidence type="ECO:0000256" key="17">
    <source>
        <dbReference type="ARBA" id="ARBA00040123"/>
    </source>
</evidence>
<comment type="subcellular location">
    <subcellularLocation>
        <location evidence="3">Cell projection</location>
        <location evidence="3">Ruffle membrane</location>
    </subcellularLocation>
    <subcellularLocation>
        <location evidence="2">Cytoplasm</location>
    </subcellularLocation>
    <subcellularLocation>
        <location evidence="1">Membrane</location>
        <topology evidence="1">Peripheral membrane protein</topology>
    </subcellularLocation>
</comment>
<evidence type="ECO:0000313" key="26">
    <source>
        <dbReference type="Proteomes" id="UP001501581"/>
    </source>
</evidence>
<protein>
    <recommendedName>
        <fullName evidence="17">Acyl-coenzyme A thioesterase THEM4</fullName>
        <ecNumber evidence="16">3.1.2.2</ecNumber>
    </recommendedName>
    <alternativeName>
        <fullName evidence="18">Thioesterase superfamily member 4</fullName>
    </alternativeName>
</protein>
<keyword evidence="7" id="KW-0378">Hydrolase</keyword>
<evidence type="ECO:0000256" key="20">
    <source>
        <dbReference type="ARBA" id="ARBA00047734"/>
    </source>
</evidence>
<comment type="similarity">
    <text evidence="15">Belongs to the THEM4/THEM5 thioesterase family.</text>
</comment>
<accession>A0ABN1U263</accession>
<comment type="catalytic activity">
    <reaction evidence="22">
        <text>dodecanoyl-CoA + H2O = dodecanoate + CoA + H(+)</text>
        <dbReference type="Rhea" id="RHEA:30135"/>
        <dbReference type="ChEBI" id="CHEBI:15377"/>
        <dbReference type="ChEBI" id="CHEBI:15378"/>
        <dbReference type="ChEBI" id="CHEBI:18262"/>
        <dbReference type="ChEBI" id="CHEBI:57287"/>
        <dbReference type="ChEBI" id="CHEBI:57375"/>
    </reaction>
    <physiologicalReaction direction="left-to-right" evidence="22">
        <dbReference type="Rhea" id="RHEA:30136"/>
    </physiologicalReaction>
</comment>
<dbReference type="InterPro" id="IPR052365">
    <property type="entry name" value="THEM4/THEM5_acyl-CoA_thioest"/>
</dbReference>
<dbReference type="InterPro" id="IPR006683">
    <property type="entry name" value="Thioestr_dom"/>
</dbReference>
<evidence type="ECO:0000256" key="16">
    <source>
        <dbReference type="ARBA" id="ARBA00038848"/>
    </source>
</evidence>
<dbReference type="Pfam" id="PF03061">
    <property type="entry name" value="4HBT"/>
    <property type="match status" value="1"/>
</dbReference>
<evidence type="ECO:0000256" key="23">
    <source>
        <dbReference type="ARBA" id="ARBA00048180"/>
    </source>
</evidence>
<keyword evidence="10" id="KW-0443">Lipid metabolism</keyword>
<evidence type="ECO:0000256" key="13">
    <source>
        <dbReference type="ARBA" id="ARBA00035852"/>
    </source>
</evidence>
<reference evidence="25 26" key="1">
    <citation type="journal article" date="2019" name="Int. J. Syst. Evol. Microbiol.">
        <title>The Global Catalogue of Microorganisms (GCM) 10K type strain sequencing project: providing services to taxonomists for standard genome sequencing and annotation.</title>
        <authorList>
            <consortium name="The Broad Institute Genomics Platform"/>
            <consortium name="The Broad Institute Genome Sequencing Center for Infectious Disease"/>
            <person name="Wu L."/>
            <person name="Ma J."/>
        </authorList>
    </citation>
    <scope>NUCLEOTIDE SEQUENCE [LARGE SCALE GENOMIC DNA]</scope>
    <source>
        <strain evidence="25 26">JCM 13008</strain>
    </source>
</reference>
<sequence>MSNEQRPVWHKRVTEAISADELAEREALWVPLTEEVRELVSTAILSEVDEHAVALARQHIRAAQEILGTKVDTGSFGMHVNDEGLAWNWGNAATGQKNAVAPPLCQVPIADGVRYEADFGAGYEGPPGCLHGGWIALILDHASGRAAHLEGNGPTFTGTLTIRYLQPTRLGPAVAHAWVETRTANKFVVRCTLSTEDGVTAESEGVFVLARWARKPQED</sequence>
<evidence type="ECO:0000259" key="24">
    <source>
        <dbReference type="Pfam" id="PF03061"/>
    </source>
</evidence>
<dbReference type="CDD" id="cd03443">
    <property type="entry name" value="PaaI_thioesterase"/>
    <property type="match status" value="1"/>
</dbReference>
<evidence type="ECO:0000256" key="5">
    <source>
        <dbReference type="ARBA" id="ARBA00022490"/>
    </source>
</evidence>
<evidence type="ECO:0000256" key="14">
    <source>
        <dbReference type="ARBA" id="ARBA00037002"/>
    </source>
</evidence>
<keyword evidence="4" id="KW-1003">Cell membrane</keyword>
<dbReference type="Gene3D" id="3.10.129.10">
    <property type="entry name" value="Hotdog Thioesterase"/>
    <property type="match status" value="1"/>
</dbReference>
<evidence type="ECO:0000256" key="12">
    <source>
        <dbReference type="ARBA" id="ARBA00023273"/>
    </source>
</evidence>
<keyword evidence="26" id="KW-1185">Reference proteome</keyword>
<name>A0ABN1U263_9ACTN</name>
<dbReference type="RefSeq" id="WP_343996626.1">
    <property type="nucleotide sequence ID" value="NZ_BAAALG010000017.1"/>
</dbReference>
<keyword evidence="6" id="KW-0053">Apoptosis</keyword>
<comment type="caution">
    <text evidence="25">The sequence shown here is derived from an EMBL/GenBank/DDBJ whole genome shotgun (WGS) entry which is preliminary data.</text>
</comment>
<comment type="catalytic activity">
    <reaction evidence="19">
        <text>octanoyl-CoA + H2O = octanoate + CoA + H(+)</text>
        <dbReference type="Rhea" id="RHEA:30143"/>
        <dbReference type="ChEBI" id="CHEBI:15377"/>
        <dbReference type="ChEBI" id="CHEBI:15378"/>
        <dbReference type="ChEBI" id="CHEBI:25646"/>
        <dbReference type="ChEBI" id="CHEBI:57287"/>
        <dbReference type="ChEBI" id="CHEBI:57386"/>
    </reaction>
    <physiologicalReaction direction="left-to-right" evidence="19">
        <dbReference type="Rhea" id="RHEA:30144"/>
    </physiologicalReaction>
</comment>
<evidence type="ECO:0000256" key="11">
    <source>
        <dbReference type="ARBA" id="ARBA00023136"/>
    </source>
</evidence>
<dbReference type="EC" id="3.1.2.2" evidence="16"/>
<evidence type="ECO:0000256" key="1">
    <source>
        <dbReference type="ARBA" id="ARBA00004170"/>
    </source>
</evidence>
<dbReference type="EMBL" id="BAAALG010000017">
    <property type="protein sequence ID" value="GAA1113492.1"/>
    <property type="molecule type" value="Genomic_DNA"/>
</dbReference>
<evidence type="ECO:0000256" key="19">
    <source>
        <dbReference type="ARBA" id="ARBA00047588"/>
    </source>
</evidence>
<evidence type="ECO:0000256" key="7">
    <source>
        <dbReference type="ARBA" id="ARBA00022801"/>
    </source>
</evidence>
<organism evidence="25 26">
    <name type="scientific">Nocardioides dubius</name>
    <dbReference type="NCBI Taxonomy" id="317019"/>
    <lineage>
        <taxon>Bacteria</taxon>
        <taxon>Bacillati</taxon>
        <taxon>Actinomycetota</taxon>
        <taxon>Actinomycetes</taxon>
        <taxon>Propionibacteriales</taxon>
        <taxon>Nocardioidaceae</taxon>
        <taxon>Nocardioides</taxon>
    </lineage>
</organism>
<keyword evidence="11" id="KW-0472">Membrane</keyword>
<evidence type="ECO:0000256" key="18">
    <source>
        <dbReference type="ARBA" id="ARBA00043210"/>
    </source>
</evidence>
<evidence type="ECO:0000256" key="15">
    <source>
        <dbReference type="ARBA" id="ARBA00038456"/>
    </source>
</evidence>
<evidence type="ECO:0000256" key="4">
    <source>
        <dbReference type="ARBA" id="ARBA00022475"/>
    </source>
</evidence>
<gene>
    <name evidence="25" type="ORF">GCM10009668_39370</name>
</gene>
<keyword evidence="12" id="KW-0966">Cell projection</keyword>
<evidence type="ECO:0000256" key="6">
    <source>
        <dbReference type="ARBA" id="ARBA00022703"/>
    </source>
</evidence>
<keyword evidence="5" id="KW-0963">Cytoplasm</keyword>
<evidence type="ECO:0000256" key="8">
    <source>
        <dbReference type="ARBA" id="ARBA00022832"/>
    </source>
</evidence>
<comment type="catalytic activity">
    <reaction evidence="23">
        <text>tetradecanoyl-CoA + H2O = tetradecanoate + CoA + H(+)</text>
        <dbReference type="Rhea" id="RHEA:40119"/>
        <dbReference type="ChEBI" id="CHEBI:15377"/>
        <dbReference type="ChEBI" id="CHEBI:15378"/>
        <dbReference type="ChEBI" id="CHEBI:30807"/>
        <dbReference type="ChEBI" id="CHEBI:57287"/>
        <dbReference type="ChEBI" id="CHEBI:57385"/>
    </reaction>
    <physiologicalReaction direction="left-to-right" evidence="23">
        <dbReference type="Rhea" id="RHEA:40120"/>
    </physiologicalReaction>
</comment>
<comment type="catalytic activity">
    <reaction evidence="14">
        <text>(9Z)-octadecenoyl-CoA + H2O = (9Z)-octadecenoate + CoA + H(+)</text>
        <dbReference type="Rhea" id="RHEA:40139"/>
        <dbReference type="ChEBI" id="CHEBI:15377"/>
        <dbReference type="ChEBI" id="CHEBI:15378"/>
        <dbReference type="ChEBI" id="CHEBI:30823"/>
        <dbReference type="ChEBI" id="CHEBI:57287"/>
        <dbReference type="ChEBI" id="CHEBI:57387"/>
    </reaction>
    <physiologicalReaction direction="left-to-right" evidence="14">
        <dbReference type="Rhea" id="RHEA:40140"/>
    </physiologicalReaction>
</comment>
<evidence type="ECO:0000256" key="9">
    <source>
        <dbReference type="ARBA" id="ARBA00022946"/>
    </source>
</evidence>
<evidence type="ECO:0000256" key="3">
    <source>
        <dbReference type="ARBA" id="ARBA00004632"/>
    </source>
</evidence>
<proteinExistence type="inferred from homology"/>
<comment type="catalytic activity">
    <reaction evidence="20">
        <text>hexadecanoyl-CoA + H2O = hexadecanoate + CoA + H(+)</text>
        <dbReference type="Rhea" id="RHEA:16645"/>
        <dbReference type="ChEBI" id="CHEBI:7896"/>
        <dbReference type="ChEBI" id="CHEBI:15377"/>
        <dbReference type="ChEBI" id="CHEBI:15378"/>
        <dbReference type="ChEBI" id="CHEBI:57287"/>
        <dbReference type="ChEBI" id="CHEBI:57379"/>
        <dbReference type="EC" id="3.1.2.2"/>
    </reaction>
    <physiologicalReaction direction="left-to-right" evidence="20">
        <dbReference type="Rhea" id="RHEA:16646"/>
    </physiologicalReaction>
</comment>
<evidence type="ECO:0000313" key="25">
    <source>
        <dbReference type="EMBL" id="GAA1113492.1"/>
    </source>
</evidence>
<evidence type="ECO:0000256" key="22">
    <source>
        <dbReference type="ARBA" id="ARBA00048074"/>
    </source>
</evidence>
<evidence type="ECO:0000256" key="21">
    <source>
        <dbReference type="ARBA" id="ARBA00047969"/>
    </source>
</evidence>
<evidence type="ECO:0000256" key="10">
    <source>
        <dbReference type="ARBA" id="ARBA00023098"/>
    </source>
</evidence>
<comment type="catalytic activity">
    <reaction evidence="13">
        <text>(5Z,8Z,11Z,14Z)-eicosatetraenoyl-CoA + H2O = (5Z,8Z,11Z,14Z)-eicosatetraenoate + CoA + H(+)</text>
        <dbReference type="Rhea" id="RHEA:40151"/>
        <dbReference type="ChEBI" id="CHEBI:15377"/>
        <dbReference type="ChEBI" id="CHEBI:15378"/>
        <dbReference type="ChEBI" id="CHEBI:32395"/>
        <dbReference type="ChEBI" id="CHEBI:57287"/>
        <dbReference type="ChEBI" id="CHEBI:57368"/>
    </reaction>
    <physiologicalReaction direction="left-to-right" evidence="13">
        <dbReference type="Rhea" id="RHEA:40152"/>
    </physiologicalReaction>
</comment>
<comment type="catalytic activity">
    <reaction evidence="21">
        <text>decanoyl-CoA + H2O = decanoate + CoA + H(+)</text>
        <dbReference type="Rhea" id="RHEA:40059"/>
        <dbReference type="ChEBI" id="CHEBI:15377"/>
        <dbReference type="ChEBI" id="CHEBI:15378"/>
        <dbReference type="ChEBI" id="CHEBI:27689"/>
        <dbReference type="ChEBI" id="CHEBI:57287"/>
        <dbReference type="ChEBI" id="CHEBI:61430"/>
    </reaction>
    <physiologicalReaction direction="left-to-right" evidence="21">
        <dbReference type="Rhea" id="RHEA:40060"/>
    </physiologicalReaction>
</comment>
<dbReference type="PANTHER" id="PTHR12418">
    <property type="entry name" value="ACYL-COENZYME A THIOESTERASE THEM4"/>
    <property type="match status" value="1"/>
</dbReference>
<dbReference type="Proteomes" id="UP001501581">
    <property type="component" value="Unassembled WGS sequence"/>
</dbReference>
<dbReference type="PANTHER" id="PTHR12418:SF19">
    <property type="entry name" value="ACYL-COENZYME A THIOESTERASE THEM4"/>
    <property type="match status" value="1"/>
</dbReference>
<feature type="domain" description="Thioesterase" evidence="24">
    <location>
        <begin position="128"/>
        <end position="200"/>
    </location>
</feature>